<dbReference type="AlphaFoldDB" id="I3TAN2"/>
<evidence type="ECO:0000313" key="1">
    <source>
        <dbReference type="EMBL" id="AFK49574.1"/>
    </source>
</evidence>
<protein>
    <submittedName>
        <fullName evidence="1">Uncharacterized protein</fullName>
    </submittedName>
</protein>
<accession>I3TAN2</accession>
<name>I3TAN2_MEDTR</name>
<organism evidence="1">
    <name type="scientific">Medicago truncatula</name>
    <name type="common">Barrel medic</name>
    <name type="synonym">Medicago tribuloides</name>
    <dbReference type="NCBI Taxonomy" id="3880"/>
    <lineage>
        <taxon>Eukaryota</taxon>
        <taxon>Viridiplantae</taxon>
        <taxon>Streptophyta</taxon>
        <taxon>Embryophyta</taxon>
        <taxon>Tracheophyta</taxon>
        <taxon>Spermatophyta</taxon>
        <taxon>Magnoliopsida</taxon>
        <taxon>eudicotyledons</taxon>
        <taxon>Gunneridae</taxon>
        <taxon>Pentapetalae</taxon>
        <taxon>rosids</taxon>
        <taxon>fabids</taxon>
        <taxon>Fabales</taxon>
        <taxon>Fabaceae</taxon>
        <taxon>Papilionoideae</taxon>
        <taxon>50 kb inversion clade</taxon>
        <taxon>NPAAA clade</taxon>
        <taxon>Hologalegina</taxon>
        <taxon>IRL clade</taxon>
        <taxon>Trifolieae</taxon>
        <taxon>Medicago</taxon>
    </lineage>
</organism>
<reference evidence="1" key="1">
    <citation type="submission" date="2012-05" db="EMBL/GenBank/DDBJ databases">
        <authorList>
            <person name="Krishnakumar V."/>
            <person name="Cheung F."/>
            <person name="Xiao Y."/>
            <person name="Chan A."/>
            <person name="Moskal W.A."/>
            <person name="Town C.D."/>
        </authorList>
    </citation>
    <scope>NUCLEOTIDE SEQUENCE</scope>
</reference>
<dbReference type="EMBL" id="BT149780">
    <property type="protein sequence ID" value="AFK49574.1"/>
    <property type="molecule type" value="mRNA"/>
</dbReference>
<sequence length="63" mass="7366">MLREFLLPELMLIILDFNVEVGLKLGMVLVGGSQLVQQSWMLLKQPSELKHRLFTRNIHHRTP</sequence>
<proteinExistence type="evidence at transcript level"/>